<organism evidence="2 3">
    <name type="scientific">Candidatus Aquicultor secundus</name>
    <dbReference type="NCBI Taxonomy" id="1973895"/>
    <lineage>
        <taxon>Bacteria</taxon>
        <taxon>Bacillati</taxon>
        <taxon>Actinomycetota</taxon>
        <taxon>Candidatus Aquicultoria</taxon>
        <taxon>Candidatus Aquicultorales</taxon>
        <taxon>Candidatus Aquicultoraceae</taxon>
        <taxon>Candidatus Aquicultor</taxon>
    </lineage>
</organism>
<name>A0A2M7TAZ2_9ACTN</name>
<accession>A0A2M7TAZ2</accession>
<dbReference type="Pfam" id="PF00403">
    <property type="entry name" value="HMA"/>
    <property type="match status" value="1"/>
</dbReference>
<reference evidence="3" key="1">
    <citation type="submission" date="2017-09" db="EMBL/GenBank/DDBJ databases">
        <title>Depth-based differentiation of microbial function through sediment-hosted aquifers and enrichment of novel symbionts in the deep terrestrial subsurface.</title>
        <authorList>
            <person name="Probst A.J."/>
            <person name="Ladd B."/>
            <person name="Jarett J.K."/>
            <person name="Geller-Mcgrath D.E."/>
            <person name="Sieber C.M.K."/>
            <person name="Emerson J.B."/>
            <person name="Anantharaman K."/>
            <person name="Thomas B.C."/>
            <person name="Malmstrom R."/>
            <person name="Stieglmeier M."/>
            <person name="Klingl A."/>
            <person name="Woyke T."/>
            <person name="Ryan C.M."/>
            <person name="Banfield J.F."/>
        </authorList>
    </citation>
    <scope>NUCLEOTIDE SEQUENCE [LARGE SCALE GENOMIC DNA]</scope>
</reference>
<dbReference type="Gene3D" id="3.30.70.100">
    <property type="match status" value="1"/>
</dbReference>
<dbReference type="PRINTS" id="PR00946">
    <property type="entry name" value="HGSCAVENGER"/>
</dbReference>
<feature type="domain" description="HMA" evidence="1">
    <location>
        <begin position="4"/>
        <end position="70"/>
    </location>
</feature>
<dbReference type="SUPFAM" id="SSF55008">
    <property type="entry name" value="HMA, heavy metal-associated domain"/>
    <property type="match status" value="1"/>
</dbReference>
<dbReference type="Proteomes" id="UP000230956">
    <property type="component" value="Unassembled WGS sequence"/>
</dbReference>
<dbReference type="CDD" id="cd00371">
    <property type="entry name" value="HMA"/>
    <property type="match status" value="1"/>
</dbReference>
<proteinExistence type="predicted"/>
<dbReference type="InterPro" id="IPR036163">
    <property type="entry name" value="HMA_dom_sf"/>
</dbReference>
<comment type="caution">
    <text evidence="2">The sequence shown here is derived from an EMBL/GenBank/DDBJ whole genome shotgun (WGS) entry which is preliminary data.</text>
</comment>
<dbReference type="EMBL" id="PFNG01000024">
    <property type="protein sequence ID" value="PIZ42209.1"/>
    <property type="molecule type" value="Genomic_DNA"/>
</dbReference>
<dbReference type="RefSeq" id="WP_286677462.1">
    <property type="nucleotide sequence ID" value="NZ_MNXI01000007.1"/>
</dbReference>
<evidence type="ECO:0000313" key="3">
    <source>
        <dbReference type="Proteomes" id="UP000230956"/>
    </source>
</evidence>
<evidence type="ECO:0000259" key="1">
    <source>
        <dbReference type="PROSITE" id="PS50846"/>
    </source>
</evidence>
<dbReference type="GO" id="GO:0046872">
    <property type="term" value="F:metal ion binding"/>
    <property type="evidence" value="ECO:0007669"/>
    <property type="project" value="InterPro"/>
</dbReference>
<gene>
    <name evidence="2" type="ORF">COY37_00880</name>
</gene>
<protein>
    <recommendedName>
        <fullName evidence="1">HMA domain-containing protein</fullName>
    </recommendedName>
</protein>
<dbReference type="AlphaFoldDB" id="A0A2M7TAZ2"/>
<sequence length="71" mass="7594">MSKTIAKLVSPDISCMHCVMTVKNGLGHVDGVDSVEANAETKEVTVEFEDDKISLDDIKAKLAELGYPAQG</sequence>
<evidence type="ECO:0000313" key="2">
    <source>
        <dbReference type="EMBL" id="PIZ42209.1"/>
    </source>
</evidence>
<dbReference type="InterPro" id="IPR001802">
    <property type="entry name" value="MerP/CopZ"/>
</dbReference>
<dbReference type="PROSITE" id="PS50846">
    <property type="entry name" value="HMA_2"/>
    <property type="match status" value="1"/>
</dbReference>
<dbReference type="InterPro" id="IPR006121">
    <property type="entry name" value="HMA_dom"/>
</dbReference>